<proteinExistence type="predicted"/>
<dbReference type="Proteomes" id="UP000887565">
    <property type="component" value="Unplaced"/>
</dbReference>
<keyword evidence="1" id="KW-1185">Reference proteome</keyword>
<accession>A0A915IKP7</accession>
<sequence>MVRVLLKCLKKAVQSLPVARRALKTRAQLSRYLKKEKKDKAIAKDSKQKQVSCKKFPEKQCALLRARVY</sequence>
<name>A0A915IKP7_ROMCU</name>
<reference evidence="2" key="1">
    <citation type="submission" date="2022-11" db="UniProtKB">
        <authorList>
            <consortium name="WormBaseParasite"/>
        </authorList>
    </citation>
    <scope>IDENTIFICATION</scope>
</reference>
<organism evidence="1 2">
    <name type="scientific">Romanomermis culicivorax</name>
    <name type="common">Nematode worm</name>
    <dbReference type="NCBI Taxonomy" id="13658"/>
    <lineage>
        <taxon>Eukaryota</taxon>
        <taxon>Metazoa</taxon>
        <taxon>Ecdysozoa</taxon>
        <taxon>Nematoda</taxon>
        <taxon>Enoplea</taxon>
        <taxon>Dorylaimia</taxon>
        <taxon>Mermithida</taxon>
        <taxon>Mermithoidea</taxon>
        <taxon>Mermithidae</taxon>
        <taxon>Romanomermis</taxon>
    </lineage>
</organism>
<dbReference type="WBParaSite" id="nRc.2.0.1.t14439-RA">
    <property type="protein sequence ID" value="nRc.2.0.1.t14439-RA"/>
    <property type="gene ID" value="nRc.2.0.1.g14439"/>
</dbReference>
<dbReference type="AlphaFoldDB" id="A0A915IKP7"/>
<evidence type="ECO:0000313" key="1">
    <source>
        <dbReference type="Proteomes" id="UP000887565"/>
    </source>
</evidence>
<evidence type="ECO:0000313" key="2">
    <source>
        <dbReference type="WBParaSite" id="nRc.2.0.1.t14439-RA"/>
    </source>
</evidence>
<protein>
    <submittedName>
        <fullName evidence="2">60S ribosomal protein L35</fullName>
    </submittedName>
</protein>